<dbReference type="RefSeq" id="WP_187081536.1">
    <property type="nucleotide sequence ID" value="NZ_JACORU010000003.1"/>
</dbReference>
<dbReference type="Proteomes" id="UP000596827">
    <property type="component" value="Unassembled WGS sequence"/>
</dbReference>
<name>A0A923M975_9BURK</name>
<reference evidence="1" key="1">
    <citation type="submission" date="2020-08" db="EMBL/GenBank/DDBJ databases">
        <title>Ramlibacter sp. GTP1 16S ribosomal RNA gene genome sequencing and assembly.</title>
        <authorList>
            <person name="Kang M."/>
        </authorList>
    </citation>
    <scope>NUCLEOTIDE SEQUENCE</scope>
    <source>
        <strain evidence="1">GTP1</strain>
    </source>
</reference>
<sequence>MFDIGRGLYSLGEAASLIGVRRAQLKRWLYGYDFAHTYAGRKKTYHSEPLWHPAYVDEPTKERTIGFADLLEARIVNEFVKHGVHPLVVRRCLEKAREIFKTDYPLTSTRFCTDGRTIYAEALADIREHELLDLRSSQFAFRDVIKPSLYAGIEYRDGHASRWFPLQRSRSVVIDPDVQFGKPVTTLSQVPTGALYACYLAERKSRSAAAKTFDVSPSEVDAAVRFETSLAREVSH</sequence>
<organism evidence="1 2">
    <name type="scientific">Ramlibacter albus</name>
    <dbReference type="NCBI Taxonomy" id="2079448"/>
    <lineage>
        <taxon>Bacteria</taxon>
        <taxon>Pseudomonadati</taxon>
        <taxon>Pseudomonadota</taxon>
        <taxon>Betaproteobacteria</taxon>
        <taxon>Burkholderiales</taxon>
        <taxon>Comamonadaceae</taxon>
        <taxon>Ramlibacter</taxon>
    </lineage>
</organism>
<keyword evidence="2" id="KW-1185">Reference proteome</keyword>
<evidence type="ECO:0000313" key="1">
    <source>
        <dbReference type="EMBL" id="MBC5765084.1"/>
    </source>
</evidence>
<dbReference type="AlphaFoldDB" id="A0A923M975"/>
<gene>
    <name evidence="1" type="ORF">H8R02_11515</name>
</gene>
<comment type="caution">
    <text evidence="1">The sequence shown here is derived from an EMBL/GenBank/DDBJ whole genome shotgun (WGS) entry which is preliminary data.</text>
</comment>
<accession>A0A923M975</accession>
<dbReference type="EMBL" id="JACORU010000003">
    <property type="protein sequence ID" value="MBC5765084.1"/>
    <property type="molecule type" value="Genomic_DNA"/>
</dbReference>
<evidence type="ECO:0000313" key="2">
    <source>
        <dbReference type="Proteomes" id="UP000596827"/>
    </source>
</evidence>
<proteinExistence type="predicted"/>
<protein>
    <submittedName>
        <fullName evidence="1">DUF433 domain-containing protein</fullName>
    </submittedName>
</protein>